<dbReference type="AlphaFoldDB" id="A0A0J7IZL9"/>
<dbReference type="PANTHER" id="PTHR11360">
    <property type="entry name" value="MONOCARBOXYLATE TRANSPORTER"/>
    <property type="match status" value="1"/>
</dbReference>
<dbReference type="Pfam" id="PF07690">
    <property type="entry name" value="MFS_1"/>
    <property type="match status" value="1"/>
</dbReference>
<feature type="transmembrane region" description="Helical" evidence="4">
    <location>
        <begin position="348"/>
        <end position="368"/>
    </location>
</feature>
<dbReference type="PATRIC" id="fig|1304281.5.peg.1142"/>
<dbReference type="InterPro" id="IPR050327">
    <property type="entry name" value="Proton-linked_MCT"/>
</dbReference>
<evidence type="ECO:0000256" key="4">
    <source>
        <dbReference type="SAM" id="Phobius"/>
    </source>
</evidence>
<feature type="transmembrane region" description="Helical" evidence="4">
    <location>
        <begin position="102"/>
        <end position="125"/>
    </location>
</feature>
<accession>A0A0J7IZL9</accession>
<feature type="transmembrane region" description="Helical" evidence="4">
    <location>
        <begin position="260"/>
        <end position="278"/>
    </location>
</feature>
<feature type="transmembrane region" description="Helical" evidence="4">
    <location>
        <begin position="47"/>
        <end position="65"/>
    </location>
</feature>
<evidence type="ECO:0000256" key="3">
    <source>
        <dbReference type="ARBA" id="ARBA00023136"/>
    </source>
</evidence>
<dbReference type="PROSITE" id="PS50850">
    <property type="entry name" value="MFS"/>
    <property type="match status" value="1"/>
</dbReference>
<feature type="transmembrane region" description="Helical" evidence="4">
    <location>
        <begin position="290"/>
        <end position="307"/>
    </location>
</feature>
<keyword evidence="7" id="KW-1185">Reference proteome</keyword>
<feature type="domain" description="Major facilitator superfamily (MFS) profile" evidence="5">
    <location>
        <begin position="8"/>
        <end position="405"/>
    </location>
</feature>
<feature type="transmembrane region" description="Helical" evidence="4">
    <location>
        <begin position="380"/>
        <end position="400"/>
    </location>
</feature>
<evidence type="ECO:0000256" key="2">
    <source>
        <dbReference type="ARBA" id="ARBA00022989"/>
    </source>
</evidence>
<protein>
    <submittedName>
        <fullName evidence="6">Inner membrane protein yhjX</fullName>
    </submittedName>
</protein>
<dbReference type="GO" id="GO:0022857">
    <property type="term" value="F:transmembrane transporter activity"/>
    <property type="evidence" value="ECO:0007669"/>
    <property type="project" value="InterPro"/>
</dbReference>
<name>A0A0J7IZL9_9FLAO</name>
<keyword evidence="2 4" id="KW-1133">Transmembrane helix</keyword>
<evidence type="ECO:0000313" key="6">
    <source>
        <dbReference type="EMBL" id="KMQ71648.1"/>
    </source>
</evidence>
<feature type="transmembrane region" description="Helical" evidence="4">
    <location>
        <begin position="173"/>
        <end position="194"/>
    </location>
</feature>
<dbReference type="RefSeq" id="WP_048499023.1">
    <property type="nucleotide sequence ID" value="NZ_LFNG01000006.1"/>
</dbReference>
<feature type="transmembrane region" description="Helical" evidence="4">
    <location>
        <begin position="137"/>
        <end position="161"/>
    </location>
</feature>
<gene>
    <name evidence="6" type="ORF">ACM44_05325</name>
</gene>
<keyword evidence="3 4" id="KW-0472">Membrane</keyword>
<feature type="transmembrane region" description="Helical" evidence="4">
    <location>
        <begin position="77"/>
        <end position="96"/>
    </location>
</feature>
<evidence type="ECO:0000256" key="1">
    <source>
        <dbReference type="ARBA" id="ARBA00022692"/>
    </source>
</evidence>
<sequence length="409" mass="44400">MSKSENPRRWFVAIAATFTHLGLGTVYSWSFFQKPIADSFGWSHSQTAWAFSLSILMLGFTAAWAGTQIEKYGARRLAFTGVVLYGLGYMVTYFGLRAGSLMLLYLGFGIIGGFGLGLAYVTPVAAVSRIFPEKQGIVTGMVVMGFGLGAFVMSKILAPFFLDFFHGDLAKVFLWSGIVLLVLLPFFALSLGDFKAVEIEKSHKPNIFAVLLKSNYILIWLIFMFNIVAGMIFLSFQSPLLQDLMKASGVSDPQILEKSGATLIAVSALFNGFGRFLWGGISDRFGRISTFRLIFFIQIVVFVMLIFTQNTLIFSAGVCIVLLCYGGGFGVLPSLIRERFGAGLMAPVYGATLTAWGIGGILGPQITALLKDAFPKGASVYSFAVGLALITIGFGLSFVLKSKMKPANQ</sequence>
<feature type="transmembrane region" description="Helical" evidence="4">
    <location>
        <begin position="12"/>
        <end position="32"/>
    </location>
</feature>
<dbReference type="Proteomes" id="UP000035900">
    <property type="component" value="Unassembled WGS sequence"/>
</dbReference>
<dbReference type="InterPro" id="IPR020846">
    <property type="entry name" value="MFS_dom"/>
</dbReference>
<evidence type="ECO:0000259" key="5">
    <source>
        <dbReference type="PROSITE" id="PS50850"/>
    </source>
</evidence>
<keyword evidence="1 4" id="KW-0812">Transmembrane</keyword>
<dbReference type="SUPFAM" id="SSF103473">
    <property type="entry name" value="MFS general substrate transporter"/>
    <property type="match status" value="1"/>
</dbReference>
<comment type="caution">
    <text evidence="6">The sequence shown here is derived from an EMBL/GenBank/DDBJ whole genome shotgun (WGS) entry which is preliminary data.</text>
</comment>
<dbReference type="EMBL" id="LFNG01000006">
    <property type="protein sequence ID" value="KMQ71648.1"/>
    <property type="molecule type" value="Genomic_DNA"/>
</dbReference>
<dbReference type="Gene3D" id="1.20.1250.20">
    <property type="entry name" value="MFS general substrate transporter like domains"/>
    <property type="match status" value="2"/>
</dbReference>
<dbReference type="OrthoDB" id="9793415at2"/>
<evidence type="ECO:0000313" key="7">
    <source>
        <dbReference type="Proteomes" id="UP000035900"/>
    </source>
</evidence>
<feature type="transmembrane region" description="Helical" evidence="4">
    <location>
        <begin position="313"/>
        <end position="336"/>
    </location>
</feature>
<feature type="transmembrane region" description="Helical" evidence="4">
    <location>
        <begin position="215"/>
        <end position="236"/>
    </location>
</feature>
<organism evidence="6 7">
    <name type="scientific">Chryseobacterium koreense CCUG 49689</name>
    <dbReference type="NCBI Taxonomy" id="1304281"/>
    <lineage>
        <taxon>Bacteria</taxon>
        <taxon>Pseudomonadati</taxon>
        <taxon>Bacteroidota</taxon>
        <taxon>Flavobacteriia</taxon>
        <taxon>Flavobacteriales</taxon>
        <taxon>Weeksellaceae</taxon>
        <taxon>Chryseobacterium group</taxon>
        <taxon>Chryseobacterium</taxon>
    </lineage>
</organism>
<proteinExistence type="predicted"/>
<dbReference type="InterPro" id="IPR011701">
    <property type="entry name" value="MFS"/>
</dbReference>
<reference evidence="6 7" key="1">
    <citation type="journal article" date="2004" name="Int. J. Syst. Evol. Microbiol.">
        <title>Kaistella koreensis gen. nov., sp. nov., a novel member of the Chryseobacterium-Bergeyella-Riemerella branch.</title>
        <authorList>
            <person name="Kim M.K."/>
            <person name="Im W.T."/>
            <person name="Shin Y.K."/>
            <person name="Lim J.H."/>
            <person name="Kim S.H."/>
            <person name="Lee B.C."/>
            <person name="Park M.Y."/>
            <person name="Lee K.Y."/>
            <person name="Lee S.T."/>
        </authorList>
    </citation>
    <scope>NUCLEOTIDE SEQUENCE [LARGE SCALE GENOMIC DNA]</scope>
    <source>
        <strain evidence="6 7">CCUG 49689</strain>
    </source>
</reference>
<dbReference type="InterPro" id="IPR036259">
    <property type="entry name" value="MFS_trans_sf"/>
</dbReference>